<feature type="region of interest" description="Disordered" evidence="1">
    <location>
        <begin position="139"/>
        <end position="163"/>
    </location>
</feature>
<dbReference type="OrthoDB" id="6376573at2759"/>
<dbReference type="Proteomes" id="UP000789390">
    <property type="component" value="Unassembled WGS sequence"/>
</dbReference>
<comment type="caution">
    <text evidence="2">The sequence shown here is derived from an EMBL/GenBank/DDBJ whole genome shotgun (WGS) entry which is preliminary data.</text>
</comment>
<feature type="compositionally biased region" description="Basic residues" evidence="1">
    <location>
        <begin position="148"/>
        <end position="159"/>
    </location>
</feature>
<accession>A0A8J2WQB3</accession>
<dbReference type="AlphaFoldDB" id="A0A8J2WQB3"/>
<evidence type="ECO:0000313" key="2">
    <source>
        <dbReference type="EMBL" id="CAH0107485.1"/>
    </source>
</evidence>
<dbReference type="EMBL" id="CAKKLH010000276">
    <property type="protein sequence ID" value="CAH0107485.1"/>
    <property type="molecule type" value="Genomic_DNA"/>
</dbReference>
<organism evidence="2 3">
    <name type="scientific">Daphnia galeata</name>
    <dbReference type="NCBI Taxonomy" id="27404"/>
    <lineage>
        <taxon>Eukaryota</taxon>
        <taxon>Metazoa</taxon>
        <taxon>Ecdysozoa</taxon>
        <taxon>Arthropoda</taxon>
        <taxon>Crustacea</taxon>
        <taxon>Branchiopoda</taxon>
        <taxon>Diplostraca</taxon>
        <taxon>Cladocera</taxon>
        <taxon>Anomopoda</taxon>
        <taxon>Daphniidae</taxon>
        <taxon>Daphnia</taxon>
    </lineage>
</organism>
<dbReference type="PANTHER" id="PTHR46113">
    <property type="entry name" value="SNAC DOMAIN-CONTAINING PROTEIN"/>
    <property type="match status" value="1"/>
</dbReference>
<evidence type="ECO:0008006" key="4">
    <source>
        <dbReference type="Google" id="ProtNLM"/>
    </source>
</evidence>
<gene>
    <name evidence="2" type="ORF">DGAL_LOCUS10787</name>
</gene>
<reference evidence="2" key="1">
    <citation type="submission" date="2021-11" db="EMBL/GenBank/DDBJ databases">
        <authorList>
            <person name="Schell T."/>
        </authorList>
    </citation>
    <scope>NUCLEOTIDE SEQUENCE</scope>
    <source>
        <strain evidence="2">M5</strain>
    </source>
</reference>
<evidence type="ECO:0000256" key="1">
    <source>
        <dbReference type="SAM" id="MobiDB-lite"/>
    </source>
</evidence>
<evidence type="ECO:0000313" key="3">
    <source>
        <dbReference type="Proteomes" id="UP000789390"/>
    </source>
</evidence>
<proteinExistence type="predicted"/>
<dbReference type="PANTHER" id="PTHR46113:SF1">
    <property type="entry name" value="PEPTIDASE M17 LEUCYL AMINOPEPTIDASE N-TERMINAL DOMAIN-CONTAINING PROTEIN"/>
    <property type="match status" value="1"/>
</dbReference>
<protein>
    <recommendedName>
        <fullName evidence="4">Cc8K15.2-like protein</fullName>
    </recommendedName>
</protein>
<sequence>MSRNKTRTDNIDWLLGHGSDVSLSIGNKLPLQRAVMKRFLKLRQGEPRKSSRNLFTVILKELKAIWYRASIPIQPDNKESEYSKEQITDFNLRMDQLCDLSPSELEKQMSSSRNPNWEEDYNFYIGQKNVPQIGFMQGVDQKNEEKKRNKLKRHSRLRSSRLSASSFSSNASIEQISEILGDDSDEDTNRLDSTDLDYNINCRSSSRARSITLEITSKDLIKGTGQTAYARNLSHRDHLSIAAAFVQSGGGEINQISLSLPTIFWHRRDNRQEIAERVTREFVKPSRAIVHWDSKLIKYLTGKTDERVAVLISGKPEISFPKLLGIPVIPNSTGAAQHRAVVSLLSDREVLDTVIGMVFDTTASNTCRHKGSASAIEATLGSAILWLACHHHVYEIHVKHVSDHVLGTTKNSPSEALFKRFQKEWDSIQQDTANVAEEIQIQANSVVEWGMNCLENETFPREDYRELLELTVLFLGGSVFPFSFRKPGANHHARFMAHSTYYLKMQLLSEKFEMTTKEAESVRRMSTFIAVLHSAAFLRSRLCSIAPAQDLKYLSLMKFYLTEDESAAKIAIKSIMLHLWYITEELVIFAIFDKELADEVRENMVRKLLSRNRPLHFEARKPVFPKINPMAIDYPNQLISFIGPRSWLFFNLLKLREEGLDWMQAPITCWNQMKGYNKIEEIVRSMEIVNDCAERGIKLIADFKDVTKNEQQTQYLLQVIEDHRSHTKSLLKKDLCQV</sequence>
<keyword evidence="3" id="KW-1185">Reference proteome</keyword>
<name>A0A8J2WQB3_9CRUS</name>